<sequence>MTIASSSSRGARALLSRSSKLRSVRIIRQNVDIPPFLLPSLSVRYQSSPSSNEASKRRDKERYNYNTDLSFSDNLDPDHVHWRRVTAAELTSRKEPPTRVKMLVRDFIDDSLYNPHYGYFSKNATIFTPPKEGFDFSSFADTAAFQEAVAERYEKEYGLEPTTGQTGGLGRQVWHTPTELFKPYYARTLLTAILQSYKLNHFPHEPLIIYEIGAGNGSFMIDSLTYLKQNYPEIYEKTEYRIIEISNSLSKGQRSRAEKEGFGDKVNVINSDFFKWDGTLGNNGKERDPNEACFVVALEVFDNFAHDMIRYDISTLTPFQAVVTIDSSGDFSLLYEPINDSLIRRVLAYKRLLPPSESTLPTINKLLNKSFFLRNLYSNLPFSTNLSSIPDFLPTKSILFLENLRNKLPNHRLLISDFDSLPDSLKGRNAPVVQTRYGESMIPCETFLVKQGYFDIFFPTDFELLRDIYSIIMNSPSTTSSASSTPTSVILPSSATSNSSSVKGFKRRQINIYKHDEFIDKFGDENEIIKKTNLKDGDNVMKQLYNNAKIMF</sequence>
<keyword evidence="5 7" id="KW-0496">Mitochondrion</keyword>
<evidence type="ECO:0000313" key="10">
    <source>
        <dbReference type="Proteomes" id="UP001355207"/>
    </source>
</evidence>
<evidence type="ECO:0000256" key="5">
    <source>
        <dbReference type="ARBA" id="ARBA00023128"/>
    </source>
</evidence>
<dbReference type="GO" id="GO:0035243">
    <property type="term" value="F:protein-arginine omega-N symmetric methyltransferase activity"/>
    <property type="evidence" value="ECO:0007669"/>
    <property type="project" value="UniProtKB-EC"/>
</dbReference>
<dbReference type="AlphaFoldDB" id="A0AAX4JM90"/>
<keyword evidence="4 7" id="KW-0808">Transferase</keyword>
<dbReference type="Pfam" id="PF02636">
    <property type="entry name" value="Methyltransf_28"/>
    <property type="match status" value="1"/>
</dbReference>
<accession>A0AAX4JM90</accession>
<name>A0AAX4JM90_9TREE</name>
<comment type="subcellular location">
    <subcellularLocation>
        <location evidence="1 7">Mitochondrion</location>
    </subcellularLocation>
</comment>
<dbReference type="RefSeq" id="XP_066072884.1">
    <property type="nucleotide sequence ID" value="XM_066216787.1"/>
</dbReference>
<proteinExistence type="inferred from homology"/>
<dbReference type="InterPro" id="IPR038375">
    <property type="entry name" value="NDUFAF7_sf"/>
</dbReference>
<keyword evidence="10" id="KW-1185">Reference proteome</keyword>
<evidence type="ECO:0000256" key="8">
    <source>
        <dbReference type="SAM" id="MobiDB-lite"/>
    </source>
</evidence>
<dbReference type="SUPFAM" id="SSF53335">
    <property type="entry name" value="S-adenosyl-L-methionine-dependent methyltransferases"/>
    <property type="match status" value="1"/>
</dbReference>
<dbReference type="PANTHER" id="PTHR12049">
    <property type="entry name" value="PROTEIN ARGININE METHYLTRANSFERASE NDUFAF7, MITOCHONDRIAL"/>
    <property type="match status" value="1"/>
</dbReference>
<dbReference type="GeneID" id="91091664"/>
<keyword evidence="3 7" id="KW-0489">Methyltransferase</keyword>
<evidence type="ECO:0000256" key="6">
    <source>
        <dbReference type="ARBA" id="ARBA00048612"/>
    </source>
</evidence>
<evidence type="ECO:0000256" key="3">
    <source>
        <dbReference type="ARBA" id="ARBA00022603"/>
    </source>
</evidence>
<feature type="compositionally biased region" description="Low complexity" evidence="8">
    <location>
        <begin position="476"/>
        <end position="488"/>
    </location>
</feature>
<evidence type="ECO:0000313" key="9">
    <source>
        <dbReference type="EMBL" id="WWC86121.1"/>
    </source>
</evidence>
<dbReference type="PANTHER" id="PTHR12049:SF5">
    <property type="entry name" value="PROTEIN ARGININE METHYLTRANSFERASE NDUFAF7 HOMOLOG, MITOCHONDRIAL"/>
    <property type="match status" value="1"/>
</dbReference>
<dbReference type="GO" id="GO:0005739">
    <property type="term" value="C:mitochondrion"/>
    <property type="evidence" value="ECO:0007669"/>
    <property type="project" value="UniProtKB-SubCell"/>
</dbReference>
<dbReference type="InterPro" id="IPR003788">
    <property type="entry name" value="NDUFAF7"/>
</dbReference>
<evidence type="ECO:0000256" key="7">
    <source>
        <dbReference type="RuleBase" id="RU364114"/>
    </source>
</evidence>
<dbReference type="Proteomes" id="UP001355207">
    <property type="component" value="Chromosome 1"/>
</dbReference>
<dbReference type="EMBL" id="CP144098">
    <property type="protein sequence ID" value="WWC86121.1"/>
    <property type="molecule type" value="Genomic_DNA"/>
</dbReference>
<feature type="compositionally biased region" description="Polar residues" evidence="8">
    <location>
        <begin position="490"/>
        <end position="499"/>
    </location>
</feature>
<comment type="function">
    <text evidence="7">Arginine methyltransferase involved in the assembly or stability of mitochondrial NADH:ubiquinone oxidoreductase complex (complex I).</text>
</comment>
<evidence type="ECO:0000256" key="2">
    <source>
        <dbReference type="ARBA" id="ARBA00005891"/>
    </source>
</evidence>
<dbReference type="GO" id="GO:0032259">
    <property type="term" value="P:methylation"/>
    <property type="evidence" value="ECO:0007669"/>
    <property type="project" value="UniProtKB-KW"/>
</dbReference>
<organism evidence="9 10">
    <name type="scientific">Kwoniella dendrophila CBS 6074</name>
    <dbReference type="NCBI Taxonomy" id="1295534"/>
    <lineage>
        <taxon>Eukaryota</taxon>
        <taxon>Fungi</taxon>
        <taxon>Dikarya</taxon>
        <taxon>Basidiomycota</taxon>
        <taxon>Agaricomycotina</taxon>
        <taxon>Tremellomycetes</taxon>
        <taxon>Tremellales</taxon>
        <taxon>Cryptococcaceae</taxon>
        <taxon>Kwoniella</taxon>
    </lineage>
</organism>
<comment type="similarity">
    <text evidence="2 7">Belongs to the NDUFAF7 family.</text>
</comment>
<dbReference type="EC" id="2.1.1.320" evidence="7"/>
<evidence type="ECO:0000256" key="4">
    <source>
        <dbReference type="ARBA" id="ARBA00022679"/>
    </source>
</evidence>
<dbReference type="Gene3D" id="3.40.50.12710">
    <property type="match status" value="1"/>
</dbReference>
<gene>
    <name evidence="9" type="ORF">L201_000992</name>
</gene>
<dbReference type="InterPro" id="IPR029063">
    <property type="entry name" value="SAM-dependent_MTases_sf"/>
</dbReference>
<evidence type="ECO:0000256" key="1">
    <source>
        <dbReference type="ARBA" id="ARBA00004173"/>
    </source>
</evidence>
<protein>
    <recommendedName>
        <fullName evidence="7">Protein arginine methyltransferase NDUFAF7</fullName>
        <ecNumber evidence="7">2.1.1.320</ecNumber>
    </recommendedName>
</protein>
<comment type="catalytic activity">
    <reaction evidence="6 7">
        <text>L-arginyl-[protein] + 2 S-adenosyl-L-methionine = N(omega),N(omega)'-dimethyl-L-arginyl-[protein] + 2 S-adenosyl-L-homocysteine + 2 H(+)</text>
        <dbReference type="Rhea" id="RHEA:48108"/>
        <dbReference type="Rhea" id="RHEA-COMP:10532"/>
        <dbReference type="Rhea" id="RHEA-COMP:11992"/>
        <dbReference type="ChEBI" id="CHEBI:15378"/>
        <dbReference type="ChEBI" id="CHEBI:29965"/>
        <dbReference type="ChEBI" id="CHEBI:57856"/>
        <dbReference type="ChEBI" id="CHEBI:59789"/>
        <dbReference type="ChEBI" id="CHEBI:88221"/>
        <dbReference type="EC" id="2.1.1.320"/>
    </reaction>
</comment>
<reference evidence="9 10" key="1">
    <citation type="submission" date="2024-01" db="EMBL/GenBank/DDBJ databases">
        <title>Comparative genomics of Cryptococcus and Kwoniella reveals pathogenesis evolution and contrasting modes of karyotype evolution via chromosome fusion or intercentromeric recombination.</title>
        <authorList>
            <person name="Coelho M.A."/>
            <person name="David-Palma M."/>
            <person name="Shea T."/>
            <person name="Bowers K."/>
            <person name="McGinley-Smith S."/>
            <person name="Mohammad A.W."/>
            <person name="Gnirke A."/>
            <person name="Yurkov A.M."/>
            <person name="Nowrousian M."/>
            <person name="Sun S."/>
            <person name="Cuomo C.A."/>
            <person name="Heitman J."/>
        </authorList>
    </citation>
    <scope>NUCLEOTIDE SEQUENCE [LARGE SCALE GENOMIC DNA]</scope>
    <source>
        <strain evidence="9 10">CBS 6074</strain>
    </source>
</reference>
<feature type="region of interest" description="Disordered" evidence="8">
    <location>
        <begin position="476"/>
        <end position="499"/>
    </location>
</feature>